<sequence length="137" mass="15057">MKITQEGDYALRVVLYLSNKGVGEIVEAKVIAGEVVIPLRFLLKLLRKLTVAGILHSHRGVGGGYALARDPADITLFDVIDAIDGPLYINRCLYDKAYCTLNRTETCAVHGALEKIQVRLLSELKGVTFKDMMDGAH</sequence>
<dbReference type="SUPFAM" id="SSF46785">
    <property type="entry name" value="Winged helix' DNA-binding domain"/>
    <property type="match status" value="1"/>
</dbReference>
<dbReference type="NCBIfam" id="TIGR00738">
    <property type="entry name" value="rrf2_super"/>
    <property type="match status" value="1"/>
</dbReference>
<protein>
    <submittedName>
        <fullName evidence="1">Transcriptional regulator, BadM/Rrf2 family</fullName>
    </submittedName>
</protein>
<evidence type="ECO:0000313" key="2">
    <source>
        <dbReference type="Proteomes" id="UP000183995"/>
    </source>
</evidence>
<dbReference type="OrthoDB" id="9804747at2"/>
<dbReference type="PROSITE" id="PS01332">
    <property type="entry name" value="HTH_RRF2_1"/>
    <property type="match status" value="1"/>
</dbReference>
<dbReference type="InterPro" id="IPR030489">
    <property type="entry name" value="TR_Rrf2-type_CS"/>
</dbReference>
<name>A0A1M5XGP7_9FIRM</name>
<proteinExistence type="predicted"/>
<dbReference type="Proteomes" id="UP000183995">
    <property type="component" value="Unassembled WGS sequence"/>
</dbReference>
<dbReference type="Pfam" id="PF02082">
    <property type="entry name" value="Rrf2"/>
    <property type="match status" value="1"/>
</dbReference>
<dbReference type="GO" id="GO:0003700">
    <property type="term" value="F:DNA-binding transcription factor activity"/>
    <property type="evidence" value="ECO:0007669"/>
    <property type="project" value="TreeGrafter"/>
</dbReference>
<accession>A0A1M5XGP7</accession>
<dbReference type="InterPro" id="IPR000944">
    <property type="entry name" value="Tscrpt_reg_Rrf2"/>
</dbReference>
<dbReference type="GO" id="GO:0005829">
    <property type="term" value="C:cytosol"/>
    <property type="evidence" value="ECO:0007669"/>
    <property type="project" value="TreeGrafter"/>
</dbReference>
<dbReference type="PANTHER" id="PTHR33221:SF2">
    <property type="entry name" value="TRANSCRIPTIONAL REGULATOR"/>
    <property type="match status" value="1"/>
</dbReference>
<gene>
    <name evidence="1" type="ORF">SAMN02745823_01783</name>
</gene>
<dbReference type="AlphaFoldDB" id="A0A1M5XGP7"/>
<reference evidence="1 2" key="1">
    <citation type="submission" date="2016-11" db="EMBL/GenBank/DDBJ databases">
        <authorList>
            <person name="Jaros S."/>
            <person name="Januszkiewicz K."/>
            <person name="Wedrychowicz H."/>
        </authorList>
    </citation>
    <scope>NUCLEOTIDE SEQUENCE [LARGE SCALE GENOMIC DNA]</scope>
    <source>
        <strain evidence="1 2">DSM 10068</strain>
    </source>
</reference>
<dbReference type="InterPro" id="IPR036388">
    <property type="entry name" value="WH-like_DNA-bd_sf"/>
</dbReference>
<dbReference type="Gene3D" id="1.10.10.10">
    <property type="entry name" value="Winged helix-like DNA-binding domain superfamily/Winged helix DNA-binding domain"/>
    <property type="match status" value="1"/>
</dbReference>
<evidence type="ECO:0000313" key="1">
    <source>
        <dbReference type="EMBL" id="SHH98698.1"/>
    </source>
</evidence>
<dbReference type="PANTHER" id="PTHR33221">
    <property type="entry name" value="WINGED HELIX-TURN-HELIX TRANSCRIPTIONAL REGULATOR, RRF2 FAMILY"/>
    <property type="match status" value="1"/>
</dbReference>
<organism evidence="1 2">
    <name type="scientific">Sporobacter termitidis DSM 10068</name>
    <dbReference type="NCBI Taxonomy" id="1123282"/>
    <lineage>
        <taxon>Bacteria</taxon>
        <taxon>Bacillati</taxon>
        <taxon>Bacillota</taxon>
        <taxon>Clostridia</taxon>
        <taxon>Eubacteriales</taxon>
        <taxon>Oscillospiraceae</taxon>
        <taxon>Sporobacter</taxon>
    </lineage>
</organism>
<keyword evidence="2" id="KW-1185">Reference proteome</keyword>
<dbReference type="PROSITE" id="PS51197">
    <property type="entry name" value="HTH_RRF2_2"/>
    <property type="match status" value="1"/>
</dbReference>
<dbReference type="RefSeq" id="WP_073077891.1">
    <property type="nucleotide sequence ID" value="NZ_FQXV01000005.1"/>
</dbReference>
<dbReference type="InterPro" id="IPR036390">
    <property type="entry name" value="WH_DNA-bd_sf"/>
</dbReference>
<dbReference type="STRING" id="1123282.SAMN02745823_01783"/>
<dbReference type="EMBL" id="FQXV01000005">
    <property type="protein sequence ID" value="SHH98698.1"/>
    <property type="molecule type" value="Genomic_DNA"/>
</dbReference>